<keyword evidence="1" id="KW-0472">Membrane</keyword>
<keyword evidence="1" id="KW-1133">Transmembrane helix</keyword>
<reference evidence="2" key="1">
    <citation type="submission" date="2021-04" db="EMBL/GenBank/DDBJ databases">
        <title>Genomic characterization of endocarditis-associated Neisseria elongata subsp. nitroreducens.</title>
        <authorList>
            <person name="Schorner M."/>
            <person name="Passarelli-Araujo H."/>
            <person name="Scheffer M."/>
            <person name="Barazzetti F."/>
            <person name="Martins J."/>
            <person name="Machado H."/>
            <person name="Palmeiro J."/>
            <person name="Bazzo M."/>
        </authorList>
    </citation>
    <scope>NUCLEOTIDE SEQUENCE</scope>
    <source>
        <strain evidence="2">Nel_M001</strain>
    </source>
</reference>
<protein>
    <submittedName>
        <fullName evidence="2">Uncharacterized protein</fullName>
    </submittedName>
</protein>
<proteinExistence type="predicted"/>
<gene>
    <name evidence="2" type="ORF">J8641_06430</name>
</gene>
<comment type="caution">
    <text evidence="2">The sequence shown here is derived from an EMBL/GenBank/DDBJ whole genome shotgun (WGS) entry which is preliminary data.</text>
</comment>
<evidence type="ECO:0000256" key="1">
    <source>
        <dbReference type="SAM" id="Phobius"/>
    </source>
</evidence>
<name>A0A9X0ZTM7_NEIEL</name>
<feature type="transmembrane region" description="Helical" evidence="1">
    <location>
        <begin position="47"/>
        <end position="69"/>
    </location>
</feature>
<dbReference type="RefSeq" id="WP_214037766.1">
    <property type="nucleotide sequence ID" value="NZ_JAGJWT010000004.1"/>
</dbReference>
<dbReference type="Proteomes" id="UP000708805">
    <property type="component" value="Unassembled WGS sequence"/>
</dbReference>
<dbReference type="AlphaFoldDB" id="A0A9X0ZTM7"/>
<keyword evidence="1" id="KW-0812">Transmembrane</keyword>
<organism evidence="2 3">
    <name type="scientific">Neisseria elongata subsp. nitroreducens</name>
    <dbReference type="NCBI Taxonomy" id="90367"/>
    <lineage>
        <taxon>Bacteria</taxon>
        <taxon>Pseudomonadati</taxon>
        <taxon>Pseudomonadota</taxon>
        <taxon>Betaproteobacteria</taxon>
        <taxon>Neisseriales</taxon>
        <taxon>Neisseriaceae</taxon>
        <taxon>Neisseria</taxon>
    </lineage>
</organism>
<evidence type="ECO:0000313" key="2">
    <source>
        <dbReference type="EMBL" id="MBS9340454.1"/>
    </source>
</evidence>
<accession>A0A9X0ZTM7</accession>
<evidence type="ECO:0000313" key="3">
    <source>
        <dbReference type="Proteomes" id="UP000708805"/>
    </source>
</evidence>
<sequence>MANPAAAWGILSGYLKMMKAVFAEIVRYFSGVGGIRESNSAWHGRNWFGFLLGWECAGCFWLSGSLLASQKLGFLWKLR</sequence>
<dbReference type="EMBL" id="JAGJWT010000004">
    <property type="protein sequence ID" value="MBS9340454.1"/>
    <property type="molecule type" value="Genomic_DNA"/>
</dbReference>